<sequence>MLHKFQAITFLILVTCTPITVTRTHSLSFSLSVVLFLENCSPIQLPHKDVSLSGANQTDRTLLCCLPCQGYERNTNTHTFTHTQAGAHRAAC</sequence>
<keyword evidence="1" id="KW-0732">Signal</keyword>
<feature type="chain" id="PRO_5014656494" evidence="1">
    <location>
        <begin position="23"/>
        <end position="92"/>
    </location>
</feature>
<accession>A0A2M4DLU8</accession>
<protein>
    <submittedName>
        <fullName evidence="2">Putative secreted protein</fullName>
    </submittedName>
</protein>
<evidence type="ECO:0000313" key="2">
    <source>
        <dbReference type="EMBL" id="MBW78511.1"/>
    </source>
</evidence>
<evidence type="ECO:0000256" key="1">
    <source>
        <dbReference type="SAM" id="SignalP"/>
    </source>
</evidence>
<name>A0A2M4DLU8_ANODA</name>
<dbReference type="EMBL" id="GGFL01014333">
    <property type="protein sequence ID" value="MBW78511.1"/>
    <property type="molecule type" value="Transcribed_RNA"/>
</dbReference>
<proteinExistence type="predicted"/>
<dbReference type="AlphaFoldDB" id="A0A2M4DLU8"/>
<feature type="signal peptide" evidence="1">
    <location>
        <begin position="1"/>
        <end position="22"/>
    </location>
</feature>
<organism evidence="2">
    <name type="scientific">Anopheles darlingi</name>
    <name type="common">Mosquito</name>
    <dbReference type="NCBI Taxonomy" id="43151"/>
    <lineage>
        <taxon>Eukaryota</taxon>
        <taxon>Metazoa</taxon>
        <taxon>Ecdysozoa</taxon>
        <taxon>Arthropoda</taxon>
        <taxon>Hexapoda</taxon>
        <taxon>Insecta</taxon>
        <taxon>Pterygota</taxon>
        <taxon>Neoptera</taxon>
        <taxon>Endopterygota</taxon>
        <taxon>Diptera</taxon>
        <taxon>Nematocera</taxon>
        <taxon>Culicoidea</taxon>
        <taxon>Culicidae</taxon>
        <taxon>Anophelinae</taxon>
        <taxon>Anopheles</taxon>
    </lineage>
</organism>
<reference evidence="2" key="1">
    <citation type="submission" date="2018-01" db="EMBL/GenBank/DDBJ databases">
        <title>An insight into the sialome of Amazonian anophelines.</title>
        <authorList>
            <person name="Ribeiro J.M."/>
            <person name="Scarpassa V."/>
            <person name="Calvo E."/>
        </authorList>
    </citation>
    <scope>NUCLEOTIDE SEQUENCE</scope>
</reference>